<dbReference type="PANTHER" id="PTHR43800">
    <property type="entry name" value="PEPTIDYL-LYSINE N-ACETYLTRANSFERASE YJAB"/>
    <property type="match status" value="1"/>
</dbReference>
<feature type="domain" description="N-acetyltransferase" evidence="3">
    <location>
        <begin position="1"/>
        <end position="143"/>
    </location>
</feature>
<evidence type="ECO:0000259" key="3">
    <source>
        <dbReference type="PROSITE" id="PS51186"/>
    </source>
</evidence>
<dbReference type="HOGENOM" id="CLU_013985_21_2_9"/>
<dbReference type="Proteomes" id="UP000010420">
    <property type="component" value="Unassembled WGS sequence"/>
</dbReference>
<dbReference type="PATRIC" id="fig|545697.3.peg.90"/>
<dbReference type="SUPFAM" id="SSF55729">
    <property type="entry name" value="Acyl-CoA N-acyltransferases (Nat)"/>
    <property type="match status" value="1"/>
</dbReference>
<keyword evidence="5" id="KW-1185">Reference proteome</keyword>
<dbReference type="CDD" id="cd04301">
    <property type="entry name" value="NAT_SF"/>
    <property type="match status" value="1"/>
</dbReference>
<gene>
    <name evidence="4" type="ORF">HMPREF0216_00089</name>
</gene>
<dbReference type="EMBL" id="AMEZ01000003">
    <property type="protein sequence ID" value="EKY29681.1"/>
    <property type="molecule type" value="Genomic_DNA"/>
</dbReference>
<dbReference type="InterPro" id="IPR016181">
    <property type="entry name" value="Acyl_CoA_acyltransferase"/>
</dbReference>
<sequence>MIRNIKSKDIDRIMGIWLRSTIKAHDFISKEYWEDNYNDVRNIYIPMAETVVYEDEEDIKGFISIINNEFIGALFVDIDYQGSGIGKKLIDYVMDRYKKLNLAVYKENKKSVEFYINRGFKIIKEQVNEDSGHNEYIMEKAVDIN</sequence>
<evidence type="ECO:0000313" key="5">
    <source>
        <dbReference type="Proteomes" id="UP000010420"/>
    </source>
</evidence>
<reference evidence="4 5" key="1">
    <citation type="submission" date="2012-05" db="EMBL/GenBank/DDBJ databases">
        <authorList>
            <person name="Weinstock G."/>
            <person name="Sodergren E."/>
            <person name="Lobos E.A."/>
            <person name="Fulton L."/>
            <person name="Fulton R."/>
            <person name="Courtney L."/>
            <person name="Fronick C."/>
            <person name="O'Laughlin M."/>
            <person name="Godfrey J."/>
            <person name="Wilson R.M."/>
            <person name="Miner T."/>
            <person name="Farmer C."/>
            <person name="Delehaunty K."/>
            <person name="Cordes M."/>
            <person name="Minx P."/>
            <person name="Tomlinson C."/>
            <person name="Chen J."/>
            <person name="Wollam A."/>
            <person name="Pepin K.H."/>
            <person name="Bhonagiri V."/>
            <person name="Zhang X."/>
            <person name="Suruliraj S."/>
            <person name="Warren W."/>
            <person name="Mitreva M."/>
            <person name="Mardis E.R."/>
            <person name="Wilson R.K."/>
        </authorList>
    </citation>
    <scope>NUCLEOTIDE SEQUENCE [LARGE SCALE GENOMIC DNA]</scope>
    <source>
        <strain evidence="4 5">DSM 1785</strain>
    </source>
</reference>
<dbReference type="NCBIfam" id="NF007853">
    <property type="entry name" value="PRK10562.1"/>
    <property type="match status" value="1"/>
</dbReference>
<dbReference type="PANTHER" id="PTHR43800:SF1">
    <property type="entry name" value="PEPTIDYL-LYSINE N-ACETYLTRANSFERASE YJAB"/>
    <property type="match status" value="1"/>
</dbReference>
<dbReference type="InterPro" id="IPR000182">
    <property type="entry name" value="GNAT_dom"/>
</dbReference>
<dbReference type="eggNOG" id="COG0456">
    <property type="taxonomic scope" value="Bacteria"/>
</dbReference>
<dbReference type="Pfam" id="PF13673">
    <property type="entry name" value="Acetyltransf_10"/>
    <property type="match status" value="1"/>
</dbReference>
<dbReference type="OrthoDB" id="88131at2"/>
<proteinExistence type="predicted"/>
<dbReference type="AlphaFoldDB" id="L1QP26"/>
<accession>L1QP26</accession>
<evidence type="ECO:0000313" key="4">
    <source>
        <dbReference type="EMBL" id="EKY29681.1"/>
    </source>
</evidence>
<dbReference type="STRING" id="545697.HMPREF0216_00089"/>
<dbReference type="RefSeq" id="WP_005209776.1">
    <property type="nucleotide sequence ID" value="NZ_KB291598.1"/>
</dbReference>
<name>L1QP26_9CLOT</name>
<dbReference type="PROSITE" id="PS51186">
    <property type="entry name" value="GNAT"/>
    <property type="match status" value="1"/>
</dbReference>
<dbReference type="GO" id="GO:0016747">
    <property type="term" value="F:acyltransferase activity, transferring groups other than amino-acyl groups"/>
    <property type="evidence" value="ECO:0007669"/>
    <property type="project" value="InterPro"/>
</dbReference>
<dbReference type="Gene3D" id="3.40.630.30">
    <property type="match status" value="1"/>
</dbReference>
<evidence type="ECO:0000256" key="2">
    <source>
        <dbReference type="ARBA" id="ARBA00023315"/>
    </source>
</evidence>
<organism evidence="4 5">
    <name type="scientific">Clostridium celatum DSM 1785</name>
    <dbReference type="NCBI Taxonomy" id="545697"/>
    <lineage>
        <taxon>Bacteria</taxon>
        <taxon>Bacillati</taxon>
        <taxon>Bacillota</taxon>
        <taxon>Clostridia</taxon>
        <taxon>Eubacteriales</taxon>
        <taxon>Clostridiaceae</taxon>
        <taxon>Clostridium</taxon>
    </lineage>
</organism>
<protein>
    <submittedName>
        <fullName evidence="4">Acetyltransferase, GNAT family</fullName>
    </submittedName>
</protein>
<comment type="caution">
    <text evidence="4">The sequence shown here is derived from an EMBL/GenBank/DDBJ whole genome shotgun (WGS) entry which is preliminary data.</text>
</comment>
<keyword evidence="1 4" id="KW-0808">Transferase</keyword>
<keyword evidence="2" id="KW-0012">Acyltransferase</keyword>
<evidence type="ECO:0000256" key="1">
    <source>
        <dbReference type="ARBA" id="ARBA00022679"/>
    </source>
</evidence>